<dbReference type="EMBL" id="MFJF01000015">
    <property type="protein sequence ID" value="OGG06480.1"/>
    <property type="molecule type" value="Genomic_DNA"/>
</dbReference>
<feature type="transmembrane region" description="Helical" evidence="8">
    <location>
        <begin position="274"/>
        <end position="295"/>
    </location>
</feature>
<evidence type="ECO:0000256" key="5">
    <source>
        <dbReference type="ARBA" id="ARBA00022692"/>
    </source>
</evidence>
<dbReference type="PANTHER" id="PTHR33908:SF11">
    <property type="entry name" value="MEMBRANE PROTEIN"/>
    <property type="match status" value="1"/>
</dbReference>
<protein>
    <recommendedName>
        <fullName evidence="11">Glycosyltransferase RgtA/B/C/D-like domain-containing protein</fullName>
    </recommendedName>
</protein>
<feature type="transmembrane region" description="Helical" evidence="8">
    <location>
        <begin position="324"/>
        <end position="344"/>
    </location>
</feature>
<keyword evidence="4" id="KW-0808">Transferase</keyword>
<comment type="caution">
    <text evidence="9">The sequence shown here is derived from an EMBL/GenBank/DDBJ whole genome shotgun (WGS) entry which is preliminary data.</text>
</comment>
<organism evidence="9 10">
    <name type="scientific">Candidatus Gottesmanbacteria bacterium RIFCSPHIGHO2_01_FULL_40_15</name>
    <dbReference type="NCBI Taxonomy" id="1798376"/>
    <lineage>
        <taxon>Bacteria</taxon>
        <taxon>Candidatus Gottesmaniibacteriota</taxon>
    </lineage>
</organism>
<evidence type="ECO:0000256" key="1">
    <source>
        <dbReference type="ARBA" id="ARBA00004651"/>
    </source>
</evidence>
<dbReference type="AlphaFoldDB" id="A0A1F5Z1Z1"/>
<evidence type="ECO:0000256" key="3">
    <source>
        <dbReference type="ARBA" id="ARBA00022676"/>
    </source>
</evidence>
<keyword evidence="7 8" id="KW-0472">Membrane</keyword>
<evidence type="ECO:0000256" key="8">
    <source>
        <dbReference type="SAM" id="Phobius"/>
    </source>
</evidence>
<dbReference type="GO" id="GO:0005886">
    <property type="term" value="C:plasma membrane"/>
    <property type="evidence" value="ECO:0007669"/>
    <property type="project" value="UniProtKB-SubCell"/>
</dbReference>
<sequence length="463" mass="53286">MRRKILIGIIFTGLILRFIGLNQSFWLDEAAQVIESERVFAQQIDLASDFHPPLYHLLLHFWLKIGNGEIFSRLPEVIMGVVSIFLVYEITRLLKFSNFSAQLTAFLLAVNPFHIYYSQEVRPYMLFSFLSLLATRFFLTGNLIALAIVVSLLVYTNYFAFFLLLAFPAASLLSGYKKDLNKVLQSFFLAFLIFLPWLPSLMRQLEIGFGNGLPGWKSVVSVSPYKAIPLILAKFIFGKASIDNNFIYALVLMPSIIAFAASGFLAFKSKKYPVLFMLFFVPLISALTVSFFLPVLAPQRMIFLLPFFLMIIAGSADIWKKWGIFLSLAVVITSLFGLMLYYLNARFQREDWRSSVQYLKEDSYSIKSLVAFAFPEAFAPFIWYNRGILESRGYAQDFRVGQSDIRRLSLDLSGRNTVYYYSYLDNLTDPKNWIQRKINENGFQLKSIRDFPGVGFVYKYEKD</sequence>
<feature type="transmembrane region" description="Helical" evidence="8">
    <location>
        <begin position="158"/>
        <end position="176"/>
    </location>
</feature>
<dbReference type="GO" id="GO:0016763">
    <property type="term" value="F:pentosyltransferase activity"/>
    <property type="evidence" value="ECO:0007669"/>
    <property type="project" value="TreeGrafter"/>
</dbReference>
<dbReference type="PANTHER" id="PTHR33908">
    <property type="entry name" value="MANNOSYLTRANSFERASE YKCB-RELATED"/>
    <property type="match status" value="1"/>
</dbReference>
<keyword evidence="2" id="KW-1003">Cell membrane</keyword>
<evidence type="ECO:0000256" key="4">
    <source>
        <dbReference type="ARBA" id="ARBA00022679"/>
    </source>
</evidence>
<dbReference type="GO" id="GO:0009103">
    <property type="term" value="P:lipopolysaccharide biosynthetic process"/>
    <property type="evidence" value="ECO:0007669"/>
    <property type="project" value="UniProtKB-ARBA"/>
</dbReference>
<reference evidence="9 10" key="1">
    <citation type="journal article" date="2016" name="Nat. Commun.">
        <title>Thousands of microbial genomes shed light on interconnected biogeochemical processes in an aquifer system.</title>
        <authorList>
            <person name="Anantharaman K."/>
            <person name="Brown C.T."/>
            <person name="Hug L.A."/>
            <person name="Sharon I."/>
            <person name="Castelle C.J."/>
            <person name="Probst A.J."/>
            <person name="Thomas B.C."/>
            <person name="Singh A."/>
            <person name="Wilkins M.J."/>
            <person name="Karaoz U."/>
            <person name="Brodie E.L."/>
            <person name="Williams K.H."/>
            <person name="Hubbard S.S."/>
            <person name="Banfield J.F."/>
        </authorList>
    </citation>
    <scope>NUCLEOTIDE SEQUENCE [LARGE SCALE GENOMIC DNA]</scope>
</reference>
<name>A0A1F5Z1Z1_9BACT</name>
<evidence type="ECO:0000313" key="9">
    <source>
        <dbReference type="EMBL" id="OGG06480.1"/>
    </source>
</evidence>
<keyword evidence="3" id="KW-0328">Glycosyltransferase</keyword>
<evidence type="ECO:0000256" key="2">
    <source>
        <dbReference type="ARBA" id="ARBA00022475"/>
    </source>
</evidence>
<dbReference type="InterPro" id="IPR050297">
    <property type="entry name" value="LipidA_mod_glycosyltrf_83"/>
</dbReference>
<accession>A0A1F5Z1Z1</accession>
<evidence type="ECO:0008006" key="11">
    <source>
        <dbReference type="Google" id="ProtNLM"/>
    </source>
</evidence>
<gene>
    <name evidence="9" type="ORF">A2777_05875</name>
</gene>
<feature type="transmembrane region" description="Helical" evidence="8">
    <location>
        <begin position="246"/>
        <end position="267"/>
    </location>
</feature>
<feature type="transmembrane region" description="Helical" evidence="8">
    <location>
        <begin position="301"/>
        <end position="319"/>
    </location>
</feature>
<evidence type="ECO:0000256" key="7">
    <source>
        <dbReference type="ARBA" id="ARBA00023136"/>
    </source>
</evidence>
<comment type="subcellular location">
    <subcellularLocation>
        <location evidence="1">Cell membrane</location>
        <topology evidence="1">Multi-pass membrane protein</topology>
    </subcellularLocation>
</comment>
<keyword evidence="6 8" id="KW-1133">Transmembrane helix</keyword>
<evidence type="ECO:0000313" key="10">
    <source>
        <dbReference type="Proteomes" id="UP000177354"/>
    </source>
</evidence>
<dbReference type="Proteomes" id="UP000177354">
    <property type="component" value="Unassembled WGS sequence"/>
</dbReference>
<evidence type="ECO:0000256" key="6">
    <source>
        <dbReference type="ARBA" id="ARBA00022989"/>
    </source>
</evidence>
<feature type="transmembrane region" description="Helical" evidence="8">
    <location>
        <begin position="129"/>
        <end position="152"/>
    </location>
</feature>
<proteinExistence type="predicted"/>
<feature type="transmembrane region" description="Helical" evidence="8">
    <location>
        <begin position="183"/>
        <end position="202"/>
    </location>
</feature>
<keyword evidence="5 8" id="KW-0812">Transmembrane</keyword>